<proteinExistence type="predicted"/>
<feature type="compositionally biased region" description="Low complexity" evidence="2">
    <location>
        <begin position="34"/>
        <end position="46"/>
    </location>
</feature>
<comment type="caution">
    <text evidence="3">The sequence shown here is derived from an EMBL/GenBank/DDBJ whole genome shotgun (WGS) entry which is preliminary data.</text>
</comment>
<evidence type="ECO:0000313" key="4">
    <source>
        <dbReference type="Proteomes" id="UP000663868"/>
    </source>
</evidence>
<feature type="compositionally biased region" description="Low complexity" evidence="2">
    <location>
        <begin position="54"/>
        <end position="69"/>
    </location>
</feature>
<organism evidence="3 4">
    <name type="scientific">Adineta steineri</name>
    <dbReference type="NCBI Taxonomy" id="433720"/>
    <lineage>
        <taxon>Eukaryota</taxon>
        <taxon>Metazoa</taxon>
        <taxon>Spiralia</taxon>
        <taxon>Gnathifera</taxon>
        <taxon>Rotifera</taxon>
        <taxon>Eurotatoria</taxon>
        <taxon>Bdelloidea</taxon>
        <taxon>Adinetida</taxon>
        <taxon>Adinetidae</taxon>
        <taxon>Adineta</taxon>
    </lineage>
</organism>
<protein>
    <submittedName>
        <fullName evidence="3">Uncharacterized protein</fullName>
    </submittedName>
</protein>
<dbReference type="EMBL" id="CAJOBB010009848">
    <property type="protein sequence ID" value="CAF4235004.1"/>
    <property type="molecule type" value="Genomic_DNA"/>
</dbReference>
<evidence type="ECO:0000313" key="3">
    <source>
        <dbReference type="EMBL" id="CAF4235004.1"/>
    </source>
</evidence>
<evidence type="ECO:0000256" key="1">
    <source>
        <dbReference type="SAM" id="Coils"/>
    </source>
</evidence>
<dbReference type="AlphaFoldDB" id="A0A820DP08"/>
<feature type="region of interest" description="Disordered" evidence="2">
    <location>
        <begin position="12"/>
        <end position="76"/>
    </location>
</feature>
<keyword evidence="1" id="KW-0175">Coiled coil</keyword>
<feature type="non-terminal residue" evidence="3">
    <location>
        <position position="1"/>
    </location>
</feature>
<name>A0A820DP08_9BILA</name>
<evidence type="ECO:0000256" key="2">
    <source>
        <dbReference type="SAM" id="MobiDB-lite"/>
    </source>
</evidence>
<dbReference type="Proteomes" id="UP000663868">
    <property type="component" value="Unassembled WGS sequence"/>
</dbReference>
<sequence>MFKTLIKKVREESSNPSILPENNVDDINGNVTRENNNNSEEQNSSSTRKHRRSNSNTLQSLTNNSRLSSISNEPEKKEESIASLSEIFVSSIEEPLTVDNYVQLLKAWIDSKEEALQLKDETILRILREKNTNSNTTKTPYLQKQIDTLRSDNENLKLTIKSLRTQLNDVEAERDDLLIKSTDISDVKSNDDLQRKFDKTKAENEQQKIELEKLRQALIERDTIIEEQDKRLLIDHETQAVQTDEDLSFVQVLAEPDVDTYSKLQAELDDKNR</sequence>
<gene>
    <name evidence="3" type="ORF">KXQ929_LOCUS41945</name>
</gene>
<reference evidence="3" key="1">
    <citation type="submission" date="2021-02" db="EMBL/GenBank/DDBJ databases">
        <authorList>
            <person name="Nowell W R."/>
        </authorList>
    </citation>
    <scope>NUCLEOTIDE SEQUENCE</scope>
</reference>
<feature type="coiled-coil region" evidence="1">
    <location>
        <begin position="146"/>
        <end position="221"/>
    </location>
</feature>
<accession>A0A820DP08</accession>